<dbReference type="Proteomes" id="UP000036987">
    <property type="component" value="Unassembled WGS sequence"/>
</dbReference>
<organism evidence="1 2">
    <name type="scientific">Zostera marina</name>
    <name type="common">Eelgrass</name>
    <dbReference type="NCBI Taxonomy" id="29655"/>
    <lineage>
        <taxon>Eukaryota</taxon>
        <taxon>Viridiplantae</taxon>
        <taxon>Streptophyta</taxon>
        <taxon>Embryophyta</taxon>
        <taxon>Tracheophyta</taxon>
        <taxon>Spermatophyta</taxon>
        <taxon>Magnoliopsida</taxon>
        <taxon>Liliopsida</taxon>
        <taxon>Zosteraceae</taxon>
        <taxon>Zostera</taxon>
    </lineage>
</organism>
<comment type="caution">
    <text evidence="1">The sequence shown here is derived from an EMBL/GenBank/DDBJ whole genome shotgun (WGS) entry which is preliminary data.</text>
</comment>
<accession>A0A0K9PM93</accession>
<keyword evidence="2" id="KW-1185">Reference proteome</keyword>
<name>A0A0K9PM93_ZOSMR</name>
<dbReference type="AlphaFoldDB" id="A0A0K9PM93"/>
<evidence type="ECO:0000313" key="2">
    <source>
        <dbReference type="Proteomes" id="UP000036987"/>
    </source>
</evidence>
<gene>
    <name evidence="1" type="ORF">ZOSMA_216G00120</name>
</gene>
<dbReference type="PANTHER" id="PTHR34451">
    <property type="entry name" value="PHD FINGER FAMILY PROTEIN"/>
    <property type="match status" value="1"/>
</dbReference>
<reference evidence="2" key="1">
    <citation type="journal article" date="2016" name="Nature">
        <title>The genome of the seagrass Zostera marina reveals angiosperm adaptation to the sea.</title>
        <authorList>
            <person name="Olsen J.L."/>
            <person name="Rouze P."/>
            <person name="Verhelst B."/>
            <person name="Lin Y.-C."/>
            <person name="Bayer T."/>
            <person name="Collen J."/>
            <person name="Dattolo E."/>
            <person name="De Paoli E."/>
            <person name="Dittami S."/>
            <person name="Maumus F."/>
            <person name="Michel G."/>
            <person name="Kersting A."/>
            <person name="Lauritano C."/>
            <person name="Lohaus R."/>
            <person name="Toepel M."/>
            <person name="Tonon T."/>
            <person name="Vanneste K."/>
            <person name="Amirebrahimi M."/>
            <person name="Brakel J."/>
            <person name="Bostroem C."/>
            <person name="Chovatia M."/>
            <person name="Grimwood J."/>
            <person name="Jenkins J.W."/>
            <person name="Jueterbock A."/>
            <person name="Mraz A."/>
            <person name="Stam W.T."/>
            <person name="Tice H."/>
            <person name="Bornberg-Bauer E."/>
            <person name="Green P.J."/>
            <person name="Pearson G.A."/>
            <person name="Procaccini G."/>
            <person name="Duarte C.M."/>
            <person name="Schmutz J."/>
            <person name="Reusch T.B.H."/>
            <person name="Van de Peer Y."/>
        </authorList>
    </citation>
    <scope>NUCLEOTIDE SEQUENCE [LARGE SCALE GENOMIC DNA]</scope>
    <source>
        <strain evidence="2">cv. Finnish</strain>
    </source>
</reference>
<dbReference type="EMBL" id="LFYR01000777">
    <property type="protein sequence ID" value="KMZ69342.1"/>
    <property type="molecule type" value="Genomic_DNA"/>
</dbReference>
<dbReference type="OMA" id="MHSVAAT"/>
<sequence>MDCSKKAYMLSGDCKICGIHSTYSLHRIHHHGAFITACTSCVLKSNCGSFCTKCFKVYQQSNSSSFSLSVHCSCCSSEPERSTNTYPGCENNQGDSNVSSVDKAGVVELENEDKAIAAAQISLLSLTSAAEMLRAKVIEKGKIATIAKKKSIEMLKRLLIVRDSVRLSSLDSASYNSDSESDGRKKKCVELKTDLDPSSLLCDGFIADDYYPSSGSSPTMMTP</sequence>
<protein>
    <submittedName>
        <fullName evidence="1">Uncharacterized protein</fullName>
    </submittedName>
</protein>
<proteinExistence type="predicted"/>
<dbReference type="PANTHER" id="PTHR34451:SF7">
    <property type="entry name" value="PHD FINGER FAMILY PROTEIN"/>
    <property type="match status" value="1"/>
</dbReference>
<evidence type="ECO:0000313" key="1">
    <source>
        <dbReference type="EMBL" id="KMZ69342.1"/>
    </source>
</evidence>